<dbReference type="PROSITE" id="PS01261">
    <property type="entry name" value="UPF0020"/>
    <property type="match status" value="1"/>
</dbReference>
<keyword evidence="6 8" id="KW-0694">RNA-binding</keyword>
<dbReference type="HOGENOM" id="CLU_014042_2_0_6"/>
<keyword evidence="2 7" id="KW-0698">rRNA processing</keyword>
<evidence type="ECO:0000256" key="7">
    <source>
        <dbReference type="HAMAP-Rule" id="MF_01858"/>
    </source>
</evidence>
<name>W0R5C5_BIBTR</name>
<dbReference type="EC" id="2.1.1.173" evidence="7"/>
<dbReference type="Gene3D" id="3.40.50.150">
    <property type="entry name" value="Vaccinia Virus protein VP39"/>
    <property type="match status" value="2"/>
</dbReference>
<evidence type="ECO:0000259" key="10">
    <source>
        <dbReference type="PROSITE" id="PS51165"/>
    </source>
</evidence>
<dbReference type="PANTHER" id="PTHR47313:SF1">
    <property type="entry name" value="RIBOSOMAL RNA LARGE SUBUNIT METHYLTRANSFERASE K_L"/>
    <property type="match status" value="1"/>
</dbReference>
<dbReference type="CDD" id="cd11715">
    <property type="entry name" value="THUMP_AdoMetMT"/>
    <property type="match status" value="1"/>
</dbReference>
<keyword evidence="5 7" id="KW-0949">S-adenosyl-L-methionine</keyword>
<dbReference type="InterPro" id="IPR054170">
    <property type="entry name" value="RlmL_1st"/>
</dbReference>
<evidence type="ECO:0000313" key="12">
    <source>
        <dbReference type="Proteomes" id="UP000019086"/>
    </source>
</evidence>
<dbReference type="SUPFAM" id="SSF53335">
    <property type="entry name" value="S-adenosyl-L-methionine-dependent methyltransferases"/>
    <property type="match status" value="2"/>
</dbReference>
<feature type="region of interest" description="Disordered" evidence="9">
    <location>
        <begin position="262"/>
        <end position="294"/>
    </location>
</feature>
<dbReference type="Proteomes" id="UP000019086">
    <property type="component" value="Chromosome"/>
</dbReference>
<dbReference type="CDD" id="cd02440">
    <property type="entry name" value="AdoMet_MTases"/>
    <property type="match status" value="1"/>
</dbReference>
<gene>
    <name evidence="7" type="primary">rlmL</name>
    <name evidence="11" type="ORF">F544_7310</name>
</gene>
<dbReference type="SMART" id="SM00981">
    <property type="entry name" value="THUMP"/>
    <property type="match status" value="1"/>
</dbReference>
<organism evidence="11 12">
    <name type="scientific">Bibersteinia trehalosi USDA-ARS-USMARC-190</name>
    <dbReference type="NCBI Taxonomy" id="1263832"/>
    <lineage>
        <taxon>Bacteria</taxon>
        <taxon>Pseudomonadati</taxon>
        <taxon>Pseudomonadota</taxon>
        <taxon>Gammaproteobacteria</taxon>
        <taxon>Pasteurellales</taxon>
        <taxon>Pasteurellaceae</taxon>
        <taxon>Bibersteinia</taxon>
    </lineage>
</organism>
<accession>W0R5C5</accession>
<dbReference type="FunFam" id="3.30.750.80:FF:000001">
    <property type="entry name" value="Ribosomal RNA large subunit methyltransferase K/L"/>
    <property type="match status" value="1"/>
</dbReference>
<evidence type="ECO:0000256" key="9">
    <source>
        <dbReference type="SAM" id="MobiDB-lite"/>
    </source>
</evidence>
<proteinExistence type="inferred from homology"/>
<dbReference type="Gene3D" id="3.30.2130.30">
    <property type="match status" value="1"/>
</dbReference>
<dbReference type="InterPro" id="IPR004114">
    <property type="entry name" value="THUMP_dom"/>
</dbReference>
<dbReference type="Gene3D" id="3.30.750.80">
    <property type="entry name" value="RNA methyltransferase domain (HRMD) like"/>
    <property type="match status" value="1"/>
</dbReference>
<dbReference type="InterPro" id="IPR017244">
    <property type="entry name" value="23SrRNA_methyltr_KL"/>
</dbReference>
<sequence length="759" mass="85738">MINQTYFATCARGFEEMLKSELQQINHAECKIAQGGVHFTTSLEGAYKALLHSRLASRILLPLITTKIFSDSDLYASVVAFNWAELFDPRDTFFVDFNGTNREIRHTQFGAMRVKDGIVDYFERKGFARPTVDKIRPDVRLHAYLNREELVISLDLSGEALHMRGYREDTGAAPLRETLAAAIILRSGWKVGTPLVDPMCGSGTLLIEAAQMAANIAPQINRKKWGFDCWKGHQPAVWEKVWQEAKNEERTILPPLAGEVVERSETEGGLQENYSSQKSANCPLPPTSSGTSPASGGRIGFYGFDLDHRVLAKAKQNAENAGVAHLIHFQQGDVAALKNPCAEHIGTVICNPPYGERLGTTPALIALYSVFGQRLKQQFAGWNASIFSGEPELLNCLRLRSARQFKAKNGPLDCVQKNYLISENANKRSDLGENLQFEQNREVAKDFANRLAKNIKKIEKWAKQQGLEAYRLYDADLPEYNLAVDRYKDHIVVQEYQAPKNIDENKARQRLLDAVSATLAVTGVETNKLVLKVRQKQKGTNQYEKLANKGDYFFVEEYGAKLWVNLTDYLDTGLFLDHRLTRKMVGEMAKGKTFLNLFAYTGSATIHAALHGAKSTTTVDMSNTYLNWAEQNLALNDLTGRNHRNHRLIQADCLQWLAECRERFELIFVDPPTFSNSKRMENSWDVQRDHLKLFENLKRILTADGTIVFSNNKRGFKMDFDGLEKLGLQAENISAKTLPLDFERNPQIHNCWIVKHKEG</sequence>
<evidence type="ECO:0000256" key="3">
    <source>
        <dbReference type="ARBA" id="ARBA00022603"/>
    </source>
</evidence>
<dbReference type="GO" id="GO:0052915">
    <property type="term" value="F:23S rRNA (guanine(2445)-N(2))-methyltransferase activity"/>
    <property type="evidence" value="ECO:0007669"/>
    <property type="project" value="UniProtKB-UniRule"/>
</dbReference>
<dbReference type="EMBL" id="CP006956">
    <property type="protein sequence ID" value="AHG85961.1"/>
    <property type="molecule type" value="Genomic_DNA"/>
</dbReference>
<dbReference type="PIRSF" id="PIRSF037618">
    <property type="entry name" value="RNA_Mtase_bacteria_prd"/>
    <property type="match status" value="1"/>
</dbReference>
<dbReference type="Pfam" id="PF10672">
    <property type="entry name" value="Methyltrans_SAM"/>
    <property type="match status" value="1"/>
</dbReference>
<dbReference type="RefSeq" id="WP_025289115.1">
    <property type="nucleotide sequence ID" value="NZ_CP006956.1"/>
</dbReference>
<comment type="function">
    <text evidence="7">Specifically methylates the guanine in position 2445 (m2G2445) and the guanine in position 2069 (m7G2069) of 23S rRNA.</text>
</comment>
<dbReference type="AlphaFoldDB" id="W0R5C5"/>
<dbReference type="Pfam" id="PF22020">
    <property type="entry name" value="RlmL_1st"/>
    <property type="match status" value="1"/>
</dbReference>
<evidence type="ECO:0000256" key="8">
    <source>
        <dbReference type="PROSITE-ProRule" id="PRU00529"/>
    </source>
</evidence>
<dbReference type="InterPro" id="IPR019614">
    <property type="entry name" value="SAM-dep_methyl-trfase"/>
</dbReference>
<comment type="catalytic activity">
    <reaction evidence="7">
        <text>guanosine(2069) in 23S rRNA + S-adenosyl-L-methionine = N(2)-methylguanosine(2069) in 23S rRNA + S-adenosyl-L-homocysteine + H(+)</text>
        <dbReference type="Rhea" id="RHEA:43772"/>
        <dbReference type="Rhea" id="RHEA-COMP:10688"/>
        <dbReference type="Rhea" id="RHEA-COMP:10689"/>
        <dbReference type="ChEBI" id="CHEBI:15378"/>
        <dbReference type="ChEBI" id="CHEBI:57856"/>
        <dbReference type="ChEBI" id="CHEBI:59789"/>
        <dbReference type="ChEBI" id="CHEBI:74269"/>
        <dbReference type="ChEBI" id="CHEBI:74481"/>
        <dbReference type="EC" id="2.1.1.264"/>
    </reaction>
</comment>
<dbReference type="FunFam" id="3.40.50.150:FF:000039">
    <property type="entry name" value="Ribosomal RNA large subunit methyltransferase K/L"/>
    <property type="match status" value="1"/>
</dbReference>
<comment type="catalytic activity">
    <reaction evidence="7">
        <text>guanosine(2445) in 23S rRNA + S-adenosyl-L-methionine = N(2)-methylguanosine(2445) in 23S rRNA + S-adenosyl-L-homocysteine + H(+)</text>
        <dbReference type="Rhea" id="RHEA:42740"/>
        <dbReference type="Rhea" id="RHEA-COMP:10215"/>
        <dbReference type="Rhea" id="RHEA-COMP:10216"/>
        <dbReference type="ChEBI" id="CHEBI:15378"/>
        <dbReference type="ChEBI" id="CHEBI:57856"/>
        <dbReference type="ChEBI" id="CHEBI:59789"/>
        <dbReference type="ChEBI" id="CHEBI:74269"/>
        <dbReference type="ChEBI" id="CHEBI:74481"/>
        <dbReference type="EC" id="2.1.1.173"/>
    </reaction>
</comment>
<dbReference type="InterPro" id="IPR002052">
    <property type="entry name" value="DNA_methylase_N6_adenine_CS"/>
</dbReference>
<comment type="similarity">
    <text evidence="7">Belongs to the methyltransferase superfamily. RlmKL family.</text>
</comment>
<comment type="subcellular location">
    <subcellularLocation>
        <location evidence="7">Cytoplasm</location>
    </subcellularLocation>
</comment>
<dbReference type="InterPro" id="IPR029063">
    <property type="entry name" value="SAM-dependent_MTases_sf"/>
</dbReference>
<keyword evidence="4 7" id="KW-0808">Transferase</keyword>
<evidence type="ECO:0000256" key="4">
    <source>
        <dbReference type="ARBA" id="ARBA00022679"/>
    </source>
</evidence>
<dbReference type="NCBIfam" id="NF008748">
    <property type="entry name" value="PRK11783.1"/>
    <property type="match status" value="1"/>
</dbReference>
<dbReference type="HAMAP" id="MF_01858">
    <property type="entry name" value="23SrRNA_methyltr_KL"/>
    <property type="match status" value="1"/>
</dbReference>
<dbReference type="InterPro" id="IPR053943">
    <property type="entry name" value="RlmKL-like_Mtase_CS"/>
</dbReference>
<reference evidence="11 12" key="1">
    <citation type="submission" date="2013-12" db="EMBL/GenBank/DDBJ databases">
        <title>Annotation of the Bibersteinia trehalosi USDA-ARS-USMARC-190 complete genome.</title>
        <authorList>
            <person name="Harhay G.P."/>
            <person name="McVey S."/>
            <person name="Clawson M.L."/>
            <person name="Bono J."/>
            <person name="Heaton M.P."/>
            <person name="Chitko-Mckown C.G."/>
            <person name="Harhay D.M."/>
            <person name="Smith T.P.L."/>
        </authorList>
    </citation>
    <scope>NUCLEOTIDE SEQUENCE [LARGE SCALE GENOMIC DNA]</scope>
    <source>
        <strain evidence="11 12">USDA-ARS-USMARC-190</strain>
    </source>
</reference>
<dbReference type="InterPro" id="IPR000241">
    <property type="entry name" value="RlmKL-like_Mtase"/>
</dbReference>
<evidence type="ECO:0000256" key="6">
    <source>
        <dbReference type="ARBA" id="ARBA00022884"/>
    </source>
</evidence>
<evidence type="ECO:0000256" key="5">
    <source>
        <dbReference type="ARBA" id="ARBA00022691"/>
    </source>
</evidence>
<dbReference type="PATRIC" id="fig|1263832.3.peg.727"/>
<dbReference type="EC" id="2.1.1.264" evidence="7"/>
<dbReference type="PANTHER" id="PTHR47313">
    <property type="entry name" value="RIBOSOMAL RNA LARGE SUBUNIT METHYLTRANSFERASE K/L"/>
    <property type="match status" value="1"/>
</dbReference>
<keyword evidence="3 7" id="KW-0489">Methyltransferase</keyword>
<evidence type="ECO:0000313" key="11">
    <source>
        <dbReference type="EMBL" id="AHG85961.1"/>
    </source>
</evidence>
<evidence type="ECO:0000256" key="1">
    <source>
        <dbReference type="ARBA" id="ARBA00022490"/>
    </source>
</evidence>
<dbReference type="KEGG" id="btra:F544_7310"/>
<dbReference type="PROSITE" id="PS00092">
    <property type="entry name" value="N6_MTASE"/>
    <property type="match status" value="1"/>
</dbReference>
<dbReference type="GO" id="GO:0070043">
    <property type="term" value="F:rRNA (guanine-N7-)-methyltransferase activity"/>
    <property type="evidence" value="ECO:0007669"/>
    <property type="project" value="UniProtKB-UniRule"/>
</dbReference>
<dbReference type="GO" id="GO:0003723">
    <property type="term" value="F:RNA binding"/>
    <property type="evidence" value="ECO:0007669"/>
    <property type="project" value="UniProtKB-UniRule"/>
</dbReference>
<dbReference type="PROSITE" id="PS51165">
    <property type="entry name" value="THUMP"/>
    <property type="match status" value="1"/>
</dbReference>
<evidence type="ECO:0000256" key="2">
    <source>
        <dbReference type="ARBA" id="ARBA00022552"/>
    </source>
</evidence>
<dbReference type="Pfam" id="PF02926">
    <property type="entry name" value="THUMP"/>
    <property type="match status" value="1"/>
</dbReference>
<keyword evidence="1 7" id="KW-0963">Cytoplasm</keyword>
<dbReference type="GO" id="GO:0005737">
    <property type="term" value="C:cytoplasm"/>
    <property type="evidence" value="ECO:0007669"/>
    <property type="project" value="UniProtKB-SubCell"/>
</dbReference>
<feature type="domain" description="THUMP" evidence="10">
    <location>
        <begin position="45"/>
        <end position="156"/>
    </location>
</feature>
<dbReference type="Pfam" id="PF01170">
    <property type="entry name" value="UPF0020"/>
    <property type="match status" value="1"/>
</dbReference>
<protein>
    <recommendedName>
        <fullName evidence="7">Ribosomal RNA large subunit methyltransferase K/L</fullName>
    </recommendedName>
    <domain>
        <recommendedName>
            <fullName evidence="7">23S rRNA m2G2445 methyltransferase</fullName>
            <ecNumber evidence="7">2.1.1.173</ecNumber>
        </recommendedName>
        <alternativeName>
            <fullName evidence="7">rRNA (guanine-N(2)-)-methyltransferase RlmL</fullName>
        </alternativeName>
    </domain>
    <domain>
        <recommendedName>
            <fullName evidence="7">23S rRNA m7G2069 methyltransferase</fullName>
            <ecNumber evidence="7">2.1.1.264</ecNumber>
        </recommendedName>
        <alternativeName>
            <fullName evidence="7">rRNA (guanine-N(7)-)-methyltransferase RlmK</fullName>
        </alternativeName>
    </domain>
</protein>